<sequence length="183" mass="19687">MAQNKADAQARRRMRGFESAAQLVAQRVRAAGESRGFAVARLLTHWQEVVGPEIALHARPVKVSHGKGFGATLTLLVPGARAPLIEMQLPRIRDKVNACYGFNAVARIVLTQTAPTGFAEGQTPFTAAPPRKPAPDPARIAYARNQAEDIASGFDNPALAAAMRQMALNILSRADNNDRKANP</sequence>
<dbReference type="Pfam" id="PF05258">
    <property type="entry name" value="DciA"/>
    <property type="match status" value="1"/>
</dbReference>
<evidence type="ECO:0000313" key="2">
    <source>
        <dbReference type="Proteomes" id="UP000182312"/>
    </source>
</evidence>
<protein>
    <recommendedName>
        <fullName evidence="3">RNA-binding protein</fullName>
    </recommendedName>
</protein>
<name>A0A1I0TY00_9RHOB</name>
<accession>A0A1I0TY00</accession>
<evidence type="ECO:0000313" key="1">
    <source>
        <dbReference type="EMBL" id="SFA56608.1"/>
    </source>
</evidence>
<evidence type="ECO:0008006" key="3">
    <source>
        <dbReference type="Google" id="ProtNLM"/>
    </source>
</evidence>
<dbReference type="Proteomes" id="UP000182312">
    <property type="component" value="Unassembled WGS sequence"/>
</dbReference>
<organism evidence="1 2">
    <name type="scientific">Paracoccus halophilus</name>
    <dbReference type="NCBI Taxonomy" id="376733"/>
    <lineage>
        <taxon>Bacteria</taxon>
        <taxon>Pseudomonadati</taxon>
        <taxon>Pseudomonadota</taxon>
        <taxon>Alphaproteobacteria</taxon>
        <taxon>Rhodobacterales</taxon>
        <taxon>Paracoccaceae</taxon>
        <taxon>Paracoccus</taxon>
    </lineage>
</organism>
<dbReference type="EMBL" id="FOJO01000015">
    <property type="protein sequence ID" value="SFA56608.1"/>
    <property type="molecule type" value="Genomic_DNA"/>
</dbReference>
<dbReference type="AlphaFoldDB" id="A0A1I0TY00"/>
<reference evidence="1 2" key="1">
    <citation type="submission" date="2016-10" db="EMBL/GenBank/DDBJ databases">
        <authorList>
            <person name="de Groot N.N."/>
        </authorList>
    </citation>
    <scope>NUCLEOTIDE SEQUENCE [LARGE SCALE GENOMIC DNA]</scope>
    <source>
        <strain evidence="1 2">CGMCC 1.6117</strain>
    </source>
</reference>
<dbReference type="RefSeq" id="WP_052081477.1">
    <property type="nucleotide sequence ID" value="NZ_FOJO01000015.1"/>
</dbReference>
<dbReference type="InterPro" id="IPR007922">
    <property type="entry name" value="DciA-like"/>
</dbReference>
<proteinExistence type="predicted"/>
<gene>
    <name evidence="1" type="ORF">SAMN04487972_11563</name>
</gene>